<feature type="binding site" evidence="9">
    <location>
        <position position="125"/>
    </location>
    <ligand>
        <name>NADPH</name>
        <dbReference type="ChEBI" id="CHEBI:57783"/>
    </ligand>
</feature>
<keyword evidence="14" id="KW-1185">Reference proteome</keyword>
<feature type="binding site" evidence="9">
    <location>
        <position position="232"/>
    </location>
    <ligand>
        <name>Mn(2+)</name>
        <dbReference type="ChEBI" id="CHEBI:29035"/>
    </ligand>
</feature>
<dbReference type="PANTHER" id="PTHR30525:SF0">
    <property type="entry name" value="1-DEOXY-D-XYLULOSE 5-PHOSPHATE REDUCTOISOMERASE, CHLOROPLASTIC"/>
    <property type="match status" value="1"/>
</dbReference>
<feature type="binding site" evidence="9">
    <location>
        <position position="10"/>
    </location>
    <ligand>
        <name>NADPH</name>
        <dbReference type="ChEBI" id="CHEBI:57783"/>
    </ligand>
</feature>
<dbReference type="InterPro" id="IPR013644">
    <property type="entry name" value="DXP_reductoisomerase_C"/>
</dbReference>
<dbReference type="SUPFAM" id="SSF51735">
    <property type="entry name" value="NAD(P)-binding Rossmann-fold domains"/>
    <property type="match status" value="1"/>
</dbReference>
<dbReference type="GO" id="GO:0030604">
    <property type="term" value="F:1-deoxy-D-xylulose-5-phosphate reductoisomerase activity"/>
    <property type="evidence" value="ECO:0007669"/>
    <property type="project" value="UniProtKB-EC"/>
</dbReference>
<feature type="binding site" evidence="9">
    <location>
        <position position="153"/>
    </location>
    <ligand>
        <name>Mn(2+)</name>
        <dbReference type="ChEBI" id="CHEBI:29035"/>
    </ligand>
</feature>
<feature type="domain" description="1-deoxy-D-xylulose 5-phosphate reductoisomerase N-terminal" evidence="10">
    <location>
        <begin position="4"/>
        <end position="133"/>
    </location>
</feature>
<evidence type="ECO:0000259" key="12">
    <source>
        <dbReference type="Pfam" id="PF13288"/>
    </source>
</evidence>
<feature type="binding site" evidence="9">
    <location>
        <position position="12"/>
    </location>
    <ligand>
        <name>NADPH</name>
        <dbReference type="ChEBI" id="CHEBI:57783"/>
    </ligand>
</feature>
<reference evidence="13" key="1">
    <citation type="submission" date="2022-05" db="EMBL/GenBank/DDBJ databases">
        <title>Impact of host demography and evolutionary history on endosymbiont molecular evolution: a test in carpenter ants (Genus Camponotus) and their Blochmannia endosymbionts.</title>
        <authorList>
            <person name="Manthey J.D."/>
            <person name="Giron J.C."/>
            <person name="Hruska J.P."/>
        </authorList>
    </citation>
    <scope>NUCLEOTIDE SEQUENCE</scope>
    <source>
        <strain evidence="13">C-006</strain>
    </source>
</reference>
<feature type="binding site" evidence="9">
    <location>
        <position position="127"/>
    </location>
    <ligand>
        <name>NADPH</name>
        <dbReference type="ChEBI" id="CHEBI:57783"/>
    </ligand>
</feature>
<dbReference type="Pfam" id="PF02670">
    <property type="entry name" value="DXP_reductoisom"/>
    <property type="match status" value="1"/>
</dbReference>
<evidence type="ECO:0000256" key="9">
    <source>
        <dbReference type="HAMAP-Rule" id="MF_00183"/>
    </source>
</evidence>
<evidence type="ECO:0000256" key="1">
    <source>
        <dbReference type="ARBA" id="ARBA00005094"/>
    </source>
</evidence>
<name>A0ABY4STP0_9ENTR</name>
<evidence type="ECO:0000256" key="2">
    <source>
        <dbReference type="ARBA" id="ARBA00006825"/>
    </source>
</evidence>
<feature type="binding site" evidence="9">
    <location>
        <position position="151"/>
    </location>
    <ligand>
        <name>Mn(2+)</name>
        <dbReference type="ChEBI" id="CHEBI:29035"/>
    </ligand>
</feature>
<comment type="cofactor">
    <cofactor evidence="9">
        <name>Mg(2+)</name>
        <dbReference type="ChEBI" id="CHEBI:18420"/>
    </cofactor>
    <cofactor evidence="9">
        <name>Mn(2+)</name>
        <dbReference type="ChEBI" id="CHEBI:29035"/>
    </cofactor>
</comment>
<dbReference type="SUPFAM" id="SSF69055">
    <property type="entry name" value="1-deoxy-D-xylulose-5-phosphate reductoisomerase, C-terminal domain"/>
    <property type="match status" value="1"/>
</dbReference>
<feature type="binding site" evidence="9">
    <location>
        <position position="152"/>
    </location>
    <ligand>
        <name>1-deoxy-D-xylulose 5-phosphate</name>
        <dbReference type="ChEBI" id="CHEBI:57792"/>
    </ligand>
</feature>
<dbReference type="InterPro" id="IPR003821">
    <property type="entry name" value="DXP_reductoisomerase"/>
</dbReference>
<evidence type="ECO:0000259" key="11">
    <source>
        <dbReference type="Pfam" id="PF08436"/>
    </source>
</evidence>
<comment type="subunit">
    <text evidence="9">Homodimer.</text>
</comment>
<dbReference type="HAMAP" id="MF_00183">
    <property type="entry name" value="DXP_reductoisom"/>
    <property type="match status" value="1"/>
</dbReference>
<keyword evidence="5 9" id="KW-0560">Oxidoreductase</keyword>
<dbReference type="SUPFAM" id="SSF55347">
    <property type="entry name" value="Glyceraldehyde-3-phosphate dehydrogenase-like, C-terminal domain"/>
    <property type="match status" value="1"/>
</dbReference>
<comment type="function">
    <text evidence="9">Catalyzes the NADPH-dependent rearrangement and reduction of 1-deoxy-D-xylulose-5-phosphate (DXP) to 2-C-methyl-D-erythritol 4-phosphate (MEP).</text>
</comment>
<comment type="similarity">
    <text evidence="2 9">Belongs to the DXR family.</text>
</comment>
<evidence type="ECO:0000256" key="7">
    <source>
        <dbReference type="ARBA" id="ARBA00023229"/>
    </source>
</evidence>
<evidence type="ECO:0000313" key="13">
    <source>
        <dbReference type="EMBL" id="URJ25341.1"/>
    </source>
</evidence>
<feature type="binding site" evidence="9">
    <location>
        <position position="126"/>
    </location>
    <ligand>
        <name>1-deoxy-D-xylulose 5-phosphate</name>
        <dbReference type="ChEBI" id="CHEBI:57792"/>
    </ligand>
</feature>
<dbReference type="Pfam" id="PF13288">
    <property type="entry name" value="DXPR_C"/>
    <property type="match status" value="1"/>
</dbReference>
<dbReference type="RefSeq" id="WP_250223472.1">
    <property type="nucleotide sequence ID" value="NZ_CP097762.1"/>
</dbReference>
<gene>
    <name evidence="13" type="primary">ispC</name>
    <name evidence="9" type="synonym">dxr</name>
    <name evidence="13" type="ORF">M9405_01280</name>
</gene>
<evidence type="ECO:0000313" key="14">
    <source>
        <dbReference type="Proteomes" id="UP001056834"/>
    </source>
</evidence>
<feature type="binding site" evidence="9">
    <location>
        <position position="216"/>
    </location>
    <ligand>
        <name>NADPH</name>
        <dbReference type="ChEBI" id="CHEBI:57783"/>
    </ligand>
</feature>
<evidence type="ECO:0000256" key="3">
    <source>
        <dbReference type="ARBA" id="ARBA00022723"/>
    </source>
</evidence>
<dbReference type="PANTHER" id="PTHR30525">
    <property type="entry name" value="1-DEOXY-D-XYLULOSE 5-PHOSPHATE REDUCTOISOMERASE"/>
    <property type="match status" value="1"/>
</dbReference>
<organism evidence="13 14">
    <name type="scientific">Candidatus Blochmannia ocreatus</name>
    <name type="common">nom. nud.</name>
    <dbReference type="NCBI Taxonomy" id="251538"/>
    <lineage>
        <taxon>Bacteria</taxon>
        <taxon>Pseudomonadati</taxon>
        <taxon>Pseudomonadota</taxon>
        <taxon>Gammaproteobacteria</taxon>
        <taxon>Enterobacterales</taxon>
        <taxon>Enterobacteriaceae</taxon>
        <taxon>ant endosymbionts</taxon>
        <taxon>Candidatus Blochmanniella</taxon>
    </lineage>
</organism>
<dbReference type="InterPro" id="IPR026877">
    <property type="entry name" value="DXPR_C"/>
</dbReference>
<proteinExistence type="inferred from homology"/>
<dbReference type="Gene3D" id="3.40.50.720">
    <property type="entry name" value="NAD(P)-binding Rossmann-like Domain"/>
    <property type="match status" value="1"/>
</dbReference>
<dbReference type="Proteomes" id="UP001056834">
    <property type="component" value="Chromosome"/>
</dbReference>
<keyword evidence="4 9" id="KW-0521">NADP</keyword>
<dbReference type="NCBIfam" id="TIGR00243">
    <property type="entry name" value="Dxr"/>
    <property type="match status" value="1"/>
</dbReference>
<feature type="binding site" evidence="9">
    <location>
        <position position="228"/>
    </location>
    <ligand>
        <name>1-deoxy-D-xylulose 5-phosphate</name>
        <dbReference type="ChEBI" id="CHEBI:57792"/>
    </ligand>
</feature>
<accession>A0ABY4STP0</accession>
<sequence>MQSITILGSTGSVGQATISVVQQHSSKFCVRALVAKNNVSIMTNQCLTICPKYACMIDENAAKMLKSNLIAAGKNDIQVLSGITNACALAMLDDVEMVMSAIVGIAGLKPTFSAIRAGKKILLANKETLITCGKFFMQEAETHNATILPIDSEHNAIFQNLPIKCQKNLGRFPLSKYGISKIVLTASGGVFRKIPQEQLSSVTPEQACTHPNWSMGNKISVDSATMMNKGLEYIEARYLFNAKSNEIQILLHPQSIVHAIVHYTDGNMLAHLAIPDMKIPIAYAMAYPNRMPLKMPSYINTNCLNTLHFAELDYHSYPCLQLAIDANNSGQAATIILNAANEIAVEAFLHKIISFNKIPDIISNVLDVVHFNDPNNIEEILYIDKQARAKTTSLCYVKK</sequence>
<evidence type="ECO:0000259" key="10">
    <source>
        <dbReference type="Pfam" id="PF02670"/>
    </source>
</evidence>
<feature type="binding site" evidence="9">
    <location>
        <position position="13"/>
    </location>
    <ligand>
        <name>NADPH</name>
        <dbReference type="ChEBI" id="CHEBI:57783"/>
    </ligand>
</feature>
<feature type="binding site" evidence="9">
    <location>
        <position position="153"/>
    </location>
    <ligand>
        <name>1-deoxy-D-xylulose 5-phosphate</name>
        <dbReference type="ChEBI" id="CHEBI:57792"/>
    </ligand>
</feature>
<dbReference type="EC" id="1.1.1.267" evidence="9"/>
<evidence type="ECO:0000256" key="5">
    <source>
        <dbReference type="ARBA" id="ARBA00023002"/>
    </source>
</evidence>
<dbReference type="InterPro" id="IPR036291">
    <property type="entry name" value="NAD(P)-bd_dom_sf"/>
</dbReference>
<feature type="binding site" evidence="9">
    <location>
        <position position="232"/>
    </location>
    <ligand>
        <name>1-deoxy-D-xylulose 5-phosphate</name>
        <dbReference type="ChEBI" id="CHEBI:57792"/>
    </ligand>
</feature>
<dbReference type="NCBIfam" id="NF003938">
    <property type="entry name" value="PRK05447.1-1"/>
    <property type="match status" value="1"/>
</dbReference>
<evidence type="ECO:0000256" key="8">
    <source>
        <dbReference type="ARBA" id="ARBA00048543"/>
    </source>
</evidence>
<comment type="pathway">
    <text evidence="1 9">Isoprenoid biosynthesis; isopentenyl diphosphate biosynthesis via DXP pathway; isopentenyl diphosphate from 1-deoxy-D-xylulose 5-phosphate: step 1/6.</text>
</comment>
<dbReference type="EMBL" id="CP097762">
    <property type="protein sequence ID" value="URJ25341.1"/>
    <property type="molecule type" value="Genomic_DNA"/>
</dbReference>
<dbReference type="Pfam" id="PF08436">
    <property type="entry name" value="DXP_redisom_C"/>
    <property type="match status" value="1"/>
</dbReference>
<evidence type="ECO:0000256" key="6">
    <source>
        <dbReference type="ARBA" id="ARBA00023211"/>
    </source>
</evidence>
<feature type="binding site" evidence="9">
    <location>
        <position position="187"/>
    </location>
    <ligand>
        <name>1-deoxy-D-xylulose 5-phosphate</name>
        <dbReference type="ChEBI" id="CHEBI:57792"/>
    </ligand>
</feature>
<feature type="binding site" evidence="9">
    <location>
        <position position="210"/>
    </location>
    <ligand>
        <name>1-deoxy-D-xylulose 5-phosphate</name>
        <dbReference type="ChEBI" id="CHEBI:57792"/>
    </ligand>
</feature>
<protein>
    <recommendedName>
        <fullName evidence="9">1-deoxy-D-xylulose 5-phosphate reductoisomerase</fullName>
        <shortName evidence="9">DXP reductoisomerase</shortName>
        <ecNumber evidence="9">1.1.1.267</ecNumber>
    </recommendedName>
    <alternativeName>
        <fullName evidence="9">1-deoxyxylulose-5-phosphate reductoisomerase</fullName>
    </alternativeName>
    <alternativeName>
        <fullName evidence="9">2-C-methyl-D-erythritol 4-phosphate synthase</fullName>
    </alternativeName>
</protein>
<dbReference type="Gene3D" id="1.10.1740.10">
    <property type="match status" value="1"/>
</dbReference>
<comment type="caution">
    <text evidence="9">Lacks conserved residue(s) required for the propagation of feature annotation.</text>
</comment>
<feature type="domain" description="1-deoxy-D-xylulose 5-phosphate reductoisomerase C-terminal" evidence="11">
    <location>
        <begin position="147"/>
        <end position="240"/>
    </location>
</feature>
<dbReference type="InterPro" id="IPR013512">
    <property type="entry name" value="DXP_reductoisomerase_N"/>
</dbReference>
<feature type="binding site" evidence="9">
    <location>
        <position position="11"/>
    </location>
    <ligand>
        <name>NADPH</name>
        <dbReference type="ChEBI" id="CHEBI:57783"/>
    </ligand>
</feature>
<dbReference type="PIRSF" id="PIRSF006205">
    <property type="entry name" value="Dxp_reductismrs"/>
    <property type="match status" value="1"/>
</dbReference>
<keyword evidence="3 9" id="KW-0479">Metal-binding</keyword>
<feature type="binding site" evidence="9">
    <location>
        <position position="38"/>
    </location>
    <ligand>
        <name>NADPH</name>
        <dbReference type="ChEBI" id="CHEBI:57783"/>
    </ligand>
</feature>
<feature type="binding site" evidence="9">
    <location>
        <position position="223"/>
    </location>
    <ligand>
        <name>1-deoxy-D-xylulose 5-phosphate</name>
        <dbReference type="ChEBI" id="CHEBI:57792"/>
    </ligand>
</feature>
<keyword evidence="6 9" id="KW-0464">Manganese</keyword>
<keyword evidence="9" id="KW-0460">Magnesium</keyword>
<comment type="catalytic activity">
    <reaction evidence="8">
        <text>2-C-methyl-D-erythritol 4-phosphate + NADP(+) = 1-deoxy-D-xylulose 5-phosphate + NADPH + H(+)</text>
        <dbReference type="Rhea" id="RHEA:13717"/>
        <dbReference type="ChEBI" id="CHEBI:15378"/>
        <dbReference type="ChEBI" id="CHEBI:57783"/>
        <dbReference type="ChEBI" id="CHEBI:57792"/>
        <dbReference type="ChEBI" id="CHEBI:58262"/>
        <dbReference type="ChEBI" id="CHEBI:58349"/>
        <dbReference type="EC" id="1.1.1.267"/>
    </reaction>
    <physiologicalReaction direction="right-to-left" evidence="8">
        <dbReference type="Rhea" id="RHEA:13719"/>
    </physiologicalReaction>
</comment>
<feature type="binding site" evidence="9">
    <location>
        <position position="229"/>
    </location>
    <ligand>
        <name>1-deoxy-D-xylulose 5-phosphate</name>
        <dbReference type="ChEBI" id="CHEBI:57792"/>
    </ligand>
</feature>
<feature type="domain" description="DXP reductoisomerase C-terminal" evidence="12">
    <location>
        <begin position="272"/>
        <end position="389"/>
    </location>
</feature>
<dbReference type="InterPro" id="IPR036169">
    <property type="entry name" value="DXPR_C_sf"/>
</dbReference>
<evidence type="ECO:0000256" key="4">
    <source>
        <dbReference type="ARBA" id="ARBA00022857"/>
    </source>
</evidence>
<keyword evidence="7 9" id="KW-0414">Isoprene biosynthesis</keyword>